<feature type="signal peptide" evidence="1">
    <location>
        <begin position="1"/>
        <end position="19"/>
    </location>
</feature>
<reference evidence="2 3" key="1">
    <citation type="journal article" date="2017" name="Water Res.">
        <title>Comammox in drinking water systems.</title>
        <authorList>
            <person name="Wang Y."/>
            <person name="Ma L."/>
            <person name="Mao Y."/>
            <person name="Jiang X."/>
            <person name="Xia Y."/>
            <person name="Yu K."/>
            <person name="Li B."/>
            <person name="Zhang T."/>
        </authorList>
    </citation>
    <scope>NUCLEOTIDE SEQUENCE [LARGE SCALE GENOMIC DNA]</scope>
    <source>
        <strain evidence="2">SG_bin8</strain>
    </source>
</reference>
<dbReference type="RefSeq" id="WP_376801364.1">
    <property type="nucleotide sequence ID" value="NZ_DBNB01000021.1"/>
</dbReference>
<name>A0A1W9HXQ5_9HYPH</name>
<evidence type="ECO:0000313" key="3">
    <source>
        <dbReference type="Proteomes" id="UP000192872"/>
    </source>
</evidence>
<evidence type="ECO:0000256" key="1">
    <source>
        <dbReference type="SAM" id="SignalP"/>
    </source>
</evidence>
<dbReference type="Proteomes" id="UP000192872">
    <property type="component" value="Unassembled WGS sequence"/>
</dbReference>
<accession>A0A1W9HXQ5</accession>
<proteinExistence type="predicted"/>
<gene>
    <name evidence="2" type="ORF">A4S15_08610</name>
</gene>
<organism evidence="2 3">
    <name type="scientific">Candidatus Raskinella chloraquaticus</name>
    <dbReference type="NCBI Taxonomy" id="1951219"/>
    <lineage>
        <taxon>Bacteria</taxon>
        <taxon>Pseudomonadati</taxon>
        <taxon>Pseudomonadota</taxon>
        <taxon>Alphaproteobacteria</taxon>
        <taxon>Hyphomicrobiales</taxon>
        <taxon>Phreatobacteraceae</taxon>
        <taxon>Candidatus Raskinella</taxon>
    </lineage>
</organism>
<dbReference type="AlphaFoldDB" id="A0A1W9HXQ5"/>
<comment type="caution">
    <text evidence="2">The sequence shown here is derived from an EMBL/GenBank/DDBJ whole genome shotgun (WGS) entry which is preliminary data.</text>
</comment>
<feature type="chain" id="PRO_5013298050" evidence="1">
    <location>
        <begin position="20"/>
        <end position="120"/>
    </location>
</feature>
<keyword evidence="1" id="KW-0732">Signal</keyword>
<dbReference type="STRING" id="1827387.A4S15_08610"/>
<dbReference type="EMBL" id="LWDL01000015">
    <property type="protein sequence ID" value="OQW52209.1"/>
    <property type="molecule type" value="Genomic_DNA"/>
</dbReference>
<sequence>MRAVYVVICLAVLCVQASAQGAADWIEGRWSHDNGCANWVQFSRNGSAWTYTEQRLNNGRPQPVSVSASANRVTALITSRDTVYAYEATFQSRDVFQSTERFVKGGPSNSAPLTFTYRRC</sequence>
<protein>
    <submittedName>
        <fullName evidence="2">Uncharacterized protein</fullName>
    </submittedName>
</protein>
<evidence type="ECO:0000313" key="2">
    <source>
        <dbReference type="EMBL" id="OQW52209.1"/>
    </source>
</evidence>